<dbReference type="InterPro" id="IPR000242">
    <property type="entry name" value="PTP_cat"/>
</dbReference>
<dbReference type="SUPFAM" id="SSF52799">
    <property type="entry name" value="(Phosphotyrosine protein) phosphatases II"/>
    <property type="match status" value="1"/>
</dbReference>
<dbReference type="Gene3D" id="3.90.190.10">
    <property type="entry name" value="Protein tyrosine phosphatase superfamily"/>
    <property type="match status" value="1"/>
</dbReference>
<proteinExistence type="predicted"/>
<dbReference type="PROSITE" id="PS50055">
    <property type="entry name" value="TYR_PHOSPHATASE_PTP"/>
    <property type="match status" value="1"/>
</dbReference>
<evidence type="ECO:0000259" key="2">
    <source>
        <dbReference type="PROSITE" id="PS50056"/>
    </source>
</evidence>
<dbReference type="PRINTS" id="PR00700">
    <property type="entry name" value="PRTYPHPHTASE"/>
</dbReference>
<evidence type="ECO:0000259" key="1">
    <source>
        <dbReference type="PROSITE" id="PS50055"/>
    </source>
</evidence>
<organism evidence="3 4">
    <name type="scientific">Trypanosoma cruzi marinkellei</name>
    <dbReference type="NCBI Taxonomy" id="85056"/>
    <lineage>
        <taxon>Eukaryota</taxon>
        <taxon>Discoba</taxon>
        <taxon>Euglenozoa</taxon>
        <taxon>Kinetoplastea</taxon>
        <taxon>Metakinetoplastina</taxon>
        <taxon>Trypanosomatida</taxon>
        <taxon>Trypanosomatidae</taxon>
        <taxon>Trypanosoma</taxon>
        <taxon>Schizotrypanum</taxon>
    </lineage>
</organism>
<evidence type="ECO:0000313" key="3">
    <source>
        <dbReference type="EMBL" id="EKF30002.1"/>
    </source>
</evidence>
<dbReference type="InterPro" id="IPR050348">
    <property type="entry name" value="Protein-Tyr_Phosphatase"/>
</dbReference>
<dbReference type="Pfam" id="PF00102">
    <property type="entry name" value="Y_phosphatase"/>
    <property type="match status" value="1"/>
</dbReference>
<comment type="caution">
    <text evidence="3">The sequence shown here is derived from an EMBL/GenBank/DDBJ whole genome shotgun (WGS) entry which is preliminary data.</text>
</comment>
<evidence type="ECO:0000313" key="4">
    <source>
        <dbReference type="Proteomes" id="UP000007350"/>
    </source>
</evidence>
<accession>K2NMC5</accession>
<dbReference type="SMART" id="SM00404">
    <property type="entry name" value="PTPc_motif"/>
    <property type="match status" value="1"/>
</dbReference>
<dbReference type="InterPro" id="IPR016130">
    <property type="entry name" value="Tyr_Pase_AS"/>
</dbReference>
<dbReference type="Proteomes" id="UP000007350">
    <property type="component" value="Unassembled WGS sequence"/>
</dbReference>
<reference evidence="3 4" key="1">
    <citation type="journal article" date="2012" name="BMC Genomics">
        <title>Comparative genomic analysis of human infective Trypanosoma cruzi lineages with the bat-restricted subspecies T. cruzi marinkellei.</title>
        <authorList>
            <person name="Franzen O."/>
            <person name="Talavera-Lopez C."/>
            <person name="Ochaya S."/>
            <person name="Butler C.E."/>
            <person name="Messenger L.A."/>
            <person name="Lewis M.D."/>
            <person name="Llewellyn M.S."/>
            <person name="Marinkelle C.J."/>
            <person name="Tyler K.M."/>
            <person name="Miles M.A."/>
            <person name="Andersson B."/>
        </authorList>
    </citation>
    <scope>NUCLEOTIDE SEQUENCE [LARGE SCALE GENOMIC DNA]</scope>
    <source>
        <strain evidence="3 4">B7</strain>
    </source>
</reference>
<dbReference type="InterPro" id="IPR029021">
    <property type="entry name" value="Prot-tyrosine_phosphatase-like"/>
</dbReference>
<feature type="domain" description="Tyrosine specific protein phosphatases" evidence="2">
    <location>
        <begin position="204"/>
        <end position="278"/>
    </location>
</feature>
<dbReference type="EMBL" id="AHKC01012501">
    <property type="protein sequence ID" value="EKF30002.1"/>
    <property type="molecule type" value="Genomic_DNA"/>
</dbReference>
<dbReference type="CDD" id="cd00047">
    <property type="entry name" value="PTPc"/>
    <property type="match status" value="1"/>
</dbReference>
<keyword evidence="4" id="KW-1185">Reference proteome</keyword>
<dbReference type="PROSITE" id="PS00383">
    <property type="entry name" value="TYR_PHOSPHATASE_1"/>
    <property type="match status" value="1"/>
</dbReference>
<dbReference type="PROSITE" id="PS50056">
    <property type="entry name" value="TYR_PHOSPHATASE_2"/>
    <property type="match status" value="1"/>
</dbReference>
<feature type="domain" description="Tyrosine-protein phosphatase" evidence="1">
    <location>
        <begin position="21"/>
        <end position="287"/>
    </location>
</feature>
<dbReference type="SMART" id="SM00194">
    <property type="entry name" value="PTPc"/>
    <property type="match status" value="1"/>
</dbReference>
<protein>
    <submittedName>
        <fullName evidence="3">Tyrosine specific protein phosphatase, putative</fullName>
    </submittedName>
</protein>
<dbReference type="PANTHER" id="PTHR19134:SF449">
    <property type="entry name" value="TYROSINE-PROTEIN PHOSPHATASE 1"/>
    <property type="match status" value="1"/>
</dbReference>
<dbReference type="InterPro" id="IPR000387">
    <property type="entry name" value="Tyr_Pase_dom"/>
</dbReference>
<dbReference type="PANTHER" id="PTHR19134">
    <property type="entry name" value="RECEPTOR-TYPE TYROSINE-PROTEIN PHOSPHATASE"/>
    <property type="match status" value="1"/>
</dbReference>
<name>K2NMC5_TRYCR</name>
<gene>
    <name evidence="3" type="ORF">MOQ_006197</name>
</gene>
<dbReference type="InterPro" id="IPR003595">
    <property type="entry name" value="Tyr_Pase_cat"/>
</dbReference>
<sequence length="339" mass="37715">MNDSNCFPFTKLSAQAQYERVQREFSMLLRQENPRSISFATSLKNRHKNRYLDILANEATLYPQATDAAGASAPYYINGNLIDLGLPHKFVACQAPVVQGIPDFLAMLYDKKINLVIMVTKLEEGGFVKADRYWPEENGSGSIAVPGNCGLTISEDPEKAYEVEDELKITRRYLILQRPNEAPHKFTQVQYTGWPDHGVPQSAASFEALLTNVKNSPTTVPVVVHCSAGIGRTGTLIGAYAVLTHLERGALTDTTVYDVVSVMRRQRFGMVQRVEQYFVIYLTLMSRLGCDAKALAALLNSRNTAAASTGAAGGEEKEKKEVHRDKKRREFLKNILYAC</sequence>
<dbReference type="AlphaFoldDB" id="K2NMC5"/>
<dbReference type="GO" id="GO:0004725">
    <property type="term" value="F:protein tyrosine phosphatase activity"/>
    <property type="evidence" value="ECO:0007669"/>
    <property type="project" value="InterPro"/>
</dbReference>
<dbReference type="OrthoDB" id="10253954at2759"/>